<evidence type="ECO:0000313" key="3">
    <source>
        <dbReference type="Proteomes" id="UP000184111"/>
    </source>
</evidence>
<gene>
    <name evidence="2" type="ORF">SAMN05216499_12416</name>
</gene>
<organism evidence="2 3">
    <name type="scientific">Actinacidiphila paucisporea</name>
    <dbReference type="NCBI Taxonomy" id="310782"/>
    <lineage>
        <taxon>Bacteria</taxon>
        <taxon>Bacillati</taxon>
        <taxon>Actinomycetota</taxon>
        <taxon>Actinomycetes</taxon>
        <taxon>Kitasatosporales</taxon>
        <taxon>Streptomycetaceae</taxon>
        <taxon>Actinacidiphila</taxon>
    </lineage>
</organism>
<reference evidence="2 3" key="1">
    <citation type="submission" date="2016-11" db="EMBL/GenBank/DDBJ databases">
        <authorList>
            <person name="Jaros S."/>
            <person name="Januszkiewicz K."/>
            <person name="Wedrychowicz H."/>
        </authorList>
    </citation>
    <scope>NUCLEOTIDE SEQUENCE [LARGE SCALE GENOMIC DNA]</scope>
    <source>
        <strain evidence="2 3">CGMCC 4.2025</strain>
    </source>
</reference>
<dbReference type="AlphaFoldDB" id="A0A1M7PKM1"/>
<accession>A0A1M7PKM1</accession>
<sequence>MSSESMPADRMGGAGAWAEEGRGSAGAVLRAPAGGGRPAGRAAGGHRPLAAVAMARMAVLLLRLRAGRRA</sequence>
<protein>
    <submittedName>
        <fullName evidence="2">Uncharacterized protein</fullName>
    </submittedName>
</protein>
<proteinExistence type="predicted"/>
<feature type="region of interest" description="Disordered" evidence="1">
    <location>
        <begin position="25"/>
        <end position="45"/>
    </location>
</feature>
<dbReference type="EMBL" id="FRBI01000024">
    <property type="protein sequence ID" value="SHN17770.1"/>
    <property type="molecule type" value="Genomic_DNA"/>
</dbReference>
<evidence type="ECO:0000313" key="2">
    <source>
        <dbReference type="EMBL" id="SHN17770.1"/>
    </source>
</evidence>
<name>A0A1M7PKM1_9ACTN</name>
<keyword evidence="3" id="KW-1185">Reference proteome</keyword>
<dbReference type="STRING" id="310782.SAMN05216499_12416"/>
<evidence type="ECO:0000256" key="1">
    <source>
        <dbReference type="SAM" id="MobiDB-lite"/>
    </source>
</evidence>
<dbReference type="Proteomes" id="UP000184111">
    <property type="component" value="Unassembled WGS sequence"/>
</dbReference>